<dbReference type="Gene3D" id="1.10.443.10">
    <property type="entry name" value="Intergrase catalytic core"/>
    <property type="match status" value="1"/>
</dbReference>
<dbReference type="Proteomes" id="UP001159042">
    <property type="component" value="Unassembled WGS sequence"/>
</dbReference>
<name>A0AAV8VJL7_9CUCU</name>
<proteinExistence type="predicted"/>
<dbReference type="EMBL" id="JANEYG010000074">
    <property type="protein sequence ID" value="KAJ8914344.1"/>
    <property type="molecule type" value="Genomic_DNA"/>
</dbReference>
<keyword evidence="3" id="KW-1185">Reference proteome</keyword>
<dbReference type="GO" id="GO:0006310">
    <property type="term" value="P:DNA recombination"/>
    <property type="evidence" value="ECO:0007669"/>
    <property type="project" value="UniProtKB-KW"/>
</dbReference>
<evidence type="ECO:0000313" key="3">
    <source>
        <dbReference type="Proteomes" id="UP001159042"/>
    </source>
</evidence>
<organism evidence="2 3">
    <name type="scientific">Exocentrus adspersus</name>
    <dbReference type="NCBI Taxonomy" id="1586481"/>
    <lineage>
        <taxon>Eukaryota</taxon>
        <taxon>Metazoa</taxon>
        <taxon>Ecdysozoa</taxon>
        <taxon>Arthropoda</taxon>
        <taxon>Hexapoda</taxon>
        <taxon>Insecta</taxon>
        <taxon>Pterygota</taxon>
        <taxon>Neoptera</taxon>
        <taxon>Endopterygota</taxon>
        <taxon>Coleoptera</taxon>
        <taxon>Polyphaga</taxon>
        <taxon>Cucujiformia</taxon>
        <taxon>Chrysomeloidea</taxon>
        <taxon>Cerambycidae</taxon>
        <taxon>Lamiinae</taxon>
        <taxon>Acanthocinini</taxon>
        <taxon>Exocentrus</taxon>
    </lineage>
</organism>
<gene>
    <name evidence="2" type="ORF">NQ315_011332</name>
</gene>
<reference evidence="2 3" key="1">
    <citation type="journal article" date="2023" name="Insect Mol. Biol.">
        <title>Genome sequencing provides insights into the evolution of gene families encoding plant cell wall-degrading enzymes in longhorned beetles.</title>
        <authorList>
            <person name="Shin N.R."/>
            <person name="Okamura Y."/>
            <person name="Kirsch R."/>
            <person name="Pauchet Y."/>
        </authorList>
    </citation>
    <scope>NUCLEOTIDE SEQUENCE [LARGE SCALE GENOMIC DNA]</scope>
    <source>
        <strain evidence="2">EAD_L_NR</strain>
    </source>
</reference>
<keyword evidence="1" id="KW-0233">DNA recombination</keyword>
<evidence type="ECO:0008006" key="4">
    <source>
        <dbReference type="Google" id="ProtNLM"/>
    </source>
</evidence>
<dbReference type="GO" id="GO:0003677">
    <property type="term" value="F:DNA binding"/>
    <property type="evidence" value="ECO:0007669"/>
    <property type="project" value="InterPro"/>
</dbReference>
<comment type="caution">
    <text evidence="2">The sequence shown here is derived from an EMBL/GenBank/DDBJ whole genome shotgun (WGS) entry which is preliminary data.</text>
</comment>
<evidence type="ECO:0000313" key="2">
    <source>
        <dbReference type="EMBL" id="KAJ8914344.1"/>
    </source>
</evidence>
<evidence type="ECO:0000256" key="1">
    <source>
        <dbReference type="ARBA" id="ARBA00023172"/>
    </source>
</evidence>
<sequence length="134" mass="14034">MVADMTARFEAGYEIPMVGNEIWTTLYTGHCFRRTSASLLADSGASIDVLKRHGGWKSASVAEGIFGLGVGNSTESASAHQVSGSAVSASSASSTSSKNNIVQNTIDEANSLLNIVNCSNVNIHVNINTNNKDL</sequence>
<dbReference type="AlphaFoldDB" id="A0AAV8VJL7"/>
<dbReference type="InterPro" id="IPR013762">
    <property type="entry name" value="Integrase-like_cat_sf"/>
</dbReference>
<dbReference type="GO" id="GO:0015074">
    <property type="term" value="P:DNA integration"/>
    <property type="evidence" value="ECO:0007669"/>
    <property type="project" value="InterPro"/>
</dbReference>
<protein>
    <recommendedName>
        <fullName evidence="4">Tyr recombinase domain-containing protein</fullName>
    </recommendedName>
</protein>
<dbReference type="SUPFAM" id="SSF56349">
    <property type="entry name" value="DNA breaking-rejoining enzymes"/>
    <property type="match status" value="1"/>
</dbReference>
<accession>A0AAV8VJL7</accession>
<dbReference type="InterPro" id="IPR011010">
    <property type="entry name" value="DNA_brk_join_enz"/>
</dbReference>